<reference evidence="2 3" key="1">
    <citation type="submission" date="2015-12" db="EMBL/GenBank/DDBJ databases">
        <title>The genome of Folsomia candida.</title>
        <authorList>
            <person name="Faddeeva A."/>
            <person name="Derks M.F."/>
            <person name="Anvar Y."/>
            <person name="Smit S."/>
            <person name="Van Straalen N."/>
            <person name="Roelofs D."/>
        </authorList>
    </citation>
    <scope>NUCLEOTIDE SEQUENCE [LARGE SCALE GENOMIC DNA]</scope>
    <source>
        <strain evidence="2 3">VU population</strain>
        <tissue evidence="2">Whole body</tissue>
    </source>
</reference>
<protein>
    <submittedName>
        <fullName evidence="2">Protein Dok-7</fullName>
    </submittedName>
</protein>
<feature type="compositionally biased region" description="Polar residues" evidence="1">
    <location>
        <begin position="435"/>
        <end position="457"/>
    </location>
</feature>
<feature type="compositionally biased region" description="Low complexity" evidence="1">
    <location>
        <begin position="1041"/>
        <end position="1053"/>
    </location>
</feature>
<feature type="compositionally biased region" description="Low complexity" evidence="1">
    <location>
        <begin position="1088"/>
        <end position="1109"/>
    </location>
</feature>
<feature type="region of interest" description="Disordered" evidence="1">
    <location>
        <begin position="343"/>
        <end position="378"/>
    </location>
</feature>
<dbReference type="InterPro" id="IPR011993">
    <property type="entry name" value="PH-like_dom_sf"/>
</dbReference>
<evidence type="ECO:0000313" key="3">
    <source>
        <dbReference type="Proteomes" id="UP000198287"/>
    </source>
</evidence>
<dbReference type="Proteomes" id="UP000198287">
    <property type="component" value="Unassembled WGS sequence"/>
</dbReference>
<feature type="region of interest" description="Disordered" evidence="1">
    <location>
        <begin position="221"/>
        <end position="244"/>
    </location>
</feature>
<organism evidence="2 3">
    <name type="scientific">Folsomia candida</name>
    <name type="common">Springtail</name>
    <dbReference type="NCBI Taxonomy" id="158441"/>
    <lineage>
        <taxon>Eukaryota</taxon>
        <taxon>Metazoa</taxon>
        <taxon>Ecdysozoa</taxon>
        <taxon>Arthropoda</taxon>
        <taxon>Hexapoda</taxon>
        <taxon>Collembola</taxon>
        <taxon>Entomobryomorpha</taxon>
        <taxon>Isotomoidea</taxon>
        <taxon>Isotomidae</taxon>
        <taxon>Proisotominae</taxon>
        <taxon>Folsomia</taxon>
    </lineage>
</organism>
<feature type="compositionally biased region" description="Low complexity" evidence="1">
    <location>
        <begin position="1156"/>
        <end position="1170"/>
    </location>
</feature>
<dbReference type="Gene3D" id="2.30.29.30">
    <property type="entry name" value="Pleckstrin-homology domain (PH domain)/Phosphotyrosine-binding domain (PTB)"/>
    <property type="match status" value="2"/>
</dbReference>
<feature type="region of interest" description="Disordered" evidence="1">
    <location>
        <begin position="1000"/>
        <end position="1171"/>
    </location>
</feature>
<feature type="region of interest" description="Disordered" evidence="1">
    <location>
        <begin position="882"/>
        <end position="904"/>
    </location>
</feature>
<proteinExistence type="predicted"/>
<name>A0A226E2T6_FOLCA</name>
<accession>A0A226E2T6</accession>
<dbReference type="PANTHER" id="PTHR21636">
    <property type="entry name" value="PROTEIN DOK-7"/>
    <property type="match status" value="1"/>
</dbReference>
<dbReference type="SUPFAM" id="SSF50729">
    <property type="entry name" value="PH domain-like"/>
    <property type="match status" value="1"/>
</dbReference>
<evidence type="ECO:0000256" key="1">
    <source>
        <dbReference type="SAM" id="MobiDB-lite"/>
    </source>
</evidence>
<dbReference type="GO" id="GO:0019901">
    <property type="term" value="F:protein kinase binding"/>
    <property type="evidence" value="ECO:0007669"/>
    <property type="project" value="InterPro"/>
</dbReference>
<feature type="compositionally biased region" description="Polar residues" evidence="1">
    <location>
        <begin position="1132"/>
        <end position="1150"/>
    </location>
</feature>
<keyword evidence="3" id="KW-1185">Reference proteome</keyword>
<dbReference type="STRING" id="158441.A0A226E2T6"/>
<comment type="caution">
    <text evidence="2">The sequence shown here is derived from an EMBL/GenBank/DDBJ whole genome shotgun (WGS) entry which is preliminary data.</text>
</comment>
<dbReference type="InterPro" id="IPR037746">
    <property type="entry name" value="Dok-7"/>
</dbReference>
<feature type="compositionally biased region" description="Low complexity" evidence="1">
    <location>
        <begin position="1001"/>
        <end position="1017"/>
    </location>
</feature>
<dbReference type="SMART" id="SM01244">
    <property type="entry name" value="IRS"/>
    <property type="match status" value="1"/>
</dbReference>
<sequence>MLFTKFRFTGVRCICIFCIVVLARVVVKVKDQAGLPERKEDNNLEKKQHCLQLQVYRDEKERARNGHTKASLSMEDFLAMETGFTLDKESHTLAIICQDLCVVLAFDNRERLIQWSVRIANNLGEGQHFLVQLASVPAKSKLTPGPAKLHVTDKRFCLTGGIPPRLLGHWEIPHLRRYGIVDGRIVFEGGSRCGKNEGVHVMISDPPQMKLIIDALDMSSKGQLGKGPSTRRFGNVTDSPRKSMSSRLSEMRTLSSMPCHESSANISVINMNQPAPSSSSSSSSTIPCAPRESWSAEALCSACSSAGEMNHQQANHQSQIWSDSRCELLDNCDSISMCPAAGGVDESSHHHHPNNYPPSSSSARTVTVGPHSPARNPAGTALQIAKPLPSAMERCLSCMSKLGQQTDILSPSWTMDLNVSAASASMGGGGGGTANLPSSSTGLQGSIGSGNSDRLSISSHGSGSGVGVGGGGPAEYYYDTPRSVLVAEMRRNARSNTPPGMFQNGSSNQMSNPCHNGGQTQQGGITSTAVCASPCRGPRNHNISIAPQPQPCPNQSYNGAAVCVLGNCHCQQQPSVMGGQQQSGGGGGHIYYNGVAEQKSLGGNKTHPPQPINLHMAGATTGGPGPYENYDFPRCVPPPAQNPGLGCYPYSEGASTSGIGLNGTSSMSSIDWNKKLPMDRSSIATTASTSISLVGSSSDQEFYDTPKHCPCCTQNPTSGCPCCSQHPPPNNNNNQHLQHHHHQHSVQQYPPVQHQHHTQNPSCILRRGNGLENYDIPPHNNPHNVALTSPNMQHSITSTSISINGEGKMPLVAGSIPTRPTNNPNAIYAQVDKSKKTPRPGPPNQQQFVVANCDNLPIYENRNSVQHQPTYTNMVEGSGGVGGCGQHHNIKTMKPPAPDPSTTDSSLPMEFGHSNYVNLQFAESLQLYENAKEISSSDFSHTATKYTTKETTVLVHPEPKIETILENEYENSAAAIDGGADAKKSCDTKITSSVVVPPKDATCTTAAPTASGTTAITSGSESKEPSSATDSGMEIKDKGNSSTTSPPSSTSTSAEESRRGSQESDEAISLPLRRSSSVPCKGGHANRGSASSSDSGVSGDGGLFFDDSSPLNDIGSRYHQSLHESLPRKSQRTSPGGSNGKNTSATSTPRPQEVEISTPINPSSPTSPNTDLALANRHYETIEEAESNSTGGQVIKTGGEVQVGNNVVLAKPIPVNPLVAAVKCGEMVQSRRNLVSGANSTSSGNSDCTDSDYIETLSTLSSCSRGSGDTVATLINPHNVLMTTHHSDAVNLNISASPKKSTSMKPRSGKEYFKIDRSLFKKN</sequence>
<dbReference type="GO" id="GO:0007528">
    <property type="term" value="P:neuromuscular junction development"/>
    <property type="evidence" value="ECO:0007669"/>
    <property type="project" value="TreeGrafter"/>
</dbReference>
<dbReference type="OrthoDB" id="6537982at2759"/>
<gene>
    <name evidence="2" type="ORF">Fcan01_13668</name>
</gene>
<dbReference type="OMA" id="NGHTKAS"/>
<dbReference type="EMBL" id="LNIX01000007">
    <property type="protein sequence ID" value="OXA52055.1"/>
    <property type="molecule type" value="Genomic_DNA"/>
</dbReference>
<dbReference type="PANTHER" id="PTHR21636:SF2">
    <property type="entry name" value="PROTEIN DOK-7"/>
    <property type="match status" value="1"/>
</dbReference>
<evidence type="ECO:0000313" key="2">
    <source>
        <dbReference type="EMBL" id="OXA52055.1"/>
    </source>
</evidence>
<feature type="region of interest" description="Disordered" evidence="1">
    <location>
        <begin position="426"/>
        <end position="470"/>
    </location>
</feature>